<comment type="similarity">
    <text evidence="1">Belongs to the glycosyltransferase 2 family.</text>
</comment>
<proteinExistence type="inferred from homology"/>
<dbReference type="Pfam" id="PF13632">
    <property type="entry name" value="Glyco_trans_2_3"/>
    <property type="match status" value="1"/>
</dbReference>
<name>A0ABT7ZEY6_9BACL</name>
<evidence type="ECO:0000256" key="4">
    <source>
        <dbReference type="SAM" id="Phobius"/>
    </source>
</evidence>
<dbReference type="RefSeq" id="WP_290214053.1">
    <property type="nucleotide sequence ID" value="NZ_JASDCQ010000001.1"/>
</dbReference>
<dbReference type="GO" id="GO:0016757">
    <property type="term" value="F:glycosyltransferase activity"/>
    <property type="evidence" value="ECO:0007669"/>
    <property type="project" value="UniProtKB-KW"/>
</dbReference>
<evidence type="ECO:0000259" key="6">
    <source>
        <dbReference type="Pfam" id="PF13632"/>
    </source>
</evidence>
<keyword evidence="4" id="KW-1133">Transmembrane helix</keyword>
<dbReference type="CDD" id="cd06423">
    <property type="entry name" value="CESA_like"/>
    <property type="match status" value="1"/>
</dbReference>
<keyword evidence="8" id="KW-1185">Reference proteome</keyword>
<dbReference type="PANTHER" id="PTHR43630">
    <property type="entry name" value="POLY-BETA-1,6-N-ACETYL-D-GLUCOSAMINE SYNTHASE"/>
    <property type="match status" value="1"/>
</dbReference>
<evidence type="ECO:0000256" key="3">
    <source>
        <dbReference type="ARBA" id="ARBA00022679"/>
    </source>
</evidence>
<dbReference type="Gene3D" id="3.90.550.10">
    <property type="entry name" value="Spore Coat Polysaccharide Biosynthesis Protein SpsA, Chain A"/>
    <property type="match status" value="1"/>
</dbReference>
<feature type="transmembrane region" description="Helical" evidence="4">
    <location>
        <begin position="6"/>
        <end position="25"/>
    </location>
</feature>
<dbReference type="EC" id="2.4.-.-" evidence="7"/>
<dbReference type="PANTHER" id="PTHR43630:SF1">
    <property type="entry name" value="POLY-BETA-1,6-N-ACETYL-D-GLUCOSAMINE SYNTHASE"/>
    <property type="match status" value="1"/>
</dbReference>
<dbReference type="EMBL" id="JASDCQ010000001">
    <property type="protein sequence ID" value="MDN3425716.1"/>
    <property type="molecule type" value="Genomic_DNA"/>
</dbReference>
<comment type="caution">
    <text evidence="7">The sequence shown here is derived from an EMBL/GenBank/DDBJ whole genome shotgun (WGS) entry which is preliminary data.</text>
</comment>
<dbReference type="InterPro" id="IPR001173">
    <property type="entry name" value="Glyco_trans_2-like"/>
</dbReference>
<keyword evidence="2 7" id="KW-0328">Glycosyltransferase</keyword>
<keyword evidence="4" id="KW-0472">Membrane</keyword>
<dbReference type="SUPFAM" id="SSF53448">
    <property type="entry name" value="Nucleotide-diphospho-sugar transferases"/>
    <property type="match status" value="1"/>
</dbReference>
<protein>
    <submittedName>
        <fullName evidence="7">Glycosyltransferase</fullName>
        <ecNumber evidence="7">2.4.-.-</ecNumber>
    </submittedName>
</protein>
<evidence type="ECO:0000259" key="5">
    <source>
        <dbReference type="Pfam" id="PF00535"/>
    </source>
</evidence>
<evidence type="ECO:0000313" key="7">
    <source>
        <dbReference type="EMBL" id="MDN3425716.1"/>
    </source>
</evidence>
<feature type="transmembrane region" description="Helical" evidence="4">
    <location>
        <begin position="324"/>
        <end position="349"/>
    </location>
</feature>
<gene>
    <name evidence="7" type="ORF">QMA01_00315</name>
</gene>
<dbReference type="Proteomes" id="UP001225873">
    <property type="component" value="Unassembled WGS sequence"/>
</dbReference>
<evidence type="ECO:0000256" key="2">
    <source>
        <dbReference type="ARBA" id="ARBA00022676"/>
    </source>
</evidence>
<organism evidence="7 8">
    <name type="scientific">Planococcus notacanthi</name>
    <dbReference type="NCBI Taxonomy" id="3035188"/>
    <lineage>
        <taxon>Bacteria</taxon>
        <taxon>Bacillati</taxon>
        <taxon>Bacillota</taxon>
        <taxon>Bacilli</taxon>
        <taxon>Bacillales</taxon>
        <taxon>Caryophanaceae</taxon>
        <taxon>Planococcus</taxon>
    </lineage>
</organism>
<feature type="domain" description="Glycosyltransferase 2-like" evidence="5">
    <location>
        <begin position="47"/>
        <end position="90"/>
    </location>
</feature>
<feature type="domain" description="Glycosyltransferase 2-like" evidence="6">
    <location>
        <begin position="150"/>
        <end position="351"/>
    </location>
</feature>
<sequence>MKIILVVGLLLFAIFFSLQLMYLFLSLKLSKPAKQQSGQRVPQQKLTILVPAYNEEMVLRSCLDGFRNLVYRNYELIIINDGSKDGSIPLLMDVLQLRECPLPAMNKLEYEAVKMTYCSDLYPHIHVIDKENGGKADALNAGADHSTGDIIITLDADSVLEKNSLMHINEAMQDPLVIASGGMVHVGQMYKGGHPEFKGKGLVKYQLSDYMMSFYVKRLVQAKFGLMSVVSGAFGAFRNYALFEVGGYKKTIGEDMEITLNFQKLIHQKYKNSKMLFVPKAQCYTEVPADFKNLSKQRVRWQKGFLDSLRIYNKHKVHNLGMKFVMFMILDALLPGVVGIVTTFALIVSLFTGDLVGLTLILLIMTATLQICLRLTAYRIAMQYDHRYSLVDYAKIFVFSILEYPTYRMLDTYYFVYGSVAYLFQHNHSWNKVERTGLVSIYPETLAVNGIPEVLQVAHAMVVDTVLETLEKVESVESNETQKTNEGVKKVG</sequence>
<accession>A0ABT7ZEY6</accession>
<feature type="transmembrane region" description="Helical" evidence="4">
    <location>
        <begin position="355"/>
        <end position="377"/>
    </location>
</feature>
<keyword evidence="3 7" id="KW-0808">Transferase</keyword>
<evidence type="ECO:0000313" key="8">
    <source>
        <dbReference type="Proteomes" id="UP001225873"/>
    </source>
</evidence>
<keyword evidence="4" id="KW-0812">Transmembrane</keyword>
<dbReference type="InterPro" id="IPR029044">
    <property type="entry name" value="Nucleotide-diphossugar_trans"/>
</dbReference>
<reference evidence="7 8" key="1">
    <citation type="submission" date="2023-03" db="EMBL/GenBank/DDBJ databases">
        <authorList>
            <person name="Uniacke-Lowe S."/>
            <person name="Ross P."/>
            <person name="Hill C."/>
        </authorList>
    </citation>
    <scope>NUCLEOTIDE SEQUENCE [LARGE SCALE GENOMIC DNA]</scope>
    <source>
        <strain evidence="7 8">APC 4016</strain>
    </source>
</reference>
<dbReference type="Pfam" id="PF00535">
    <property type="entry name" value="Glycos_transf_2"/>
    <property type="match status" value="1"/>
</dbReference>
<evidence type="ECO:0000256" key="1">
    <source>
        <dbReference type="ARBA" id="ARBA00006739"/>
    </source>
</evidence>